<dbReference type="InterPro" id="IPR013761">
    <property type="entry name" value="SAM/pointed_sf"/>
</dbReference>
<feature type="domain" description="SAM" evidence="2">
    <location>
        <begin position="652"/>
        <end position="715"/>
    </location>
</feature>
<dbReference type="PANTHER" id="PTHR24135:SF3">
    <property type="entry name" value="SH3 AND MULTIPLE ANKYRIN REPEAT DOMAINS PROTEIN 1"/>
    <property type="match status" value="1"/>
</dbReference>
<dbReference type="GO" id="GO:0014069">
    <property type="term" value="C:postsynaptic density"/>
    <property type="evidence" value="ECO:0007669"/>
    <property type="project" value="TreeGrafter"/>
</dbReference>
<feature type="region of interest" description="Disordered" evidence="1">
    <location>
        <begin position="619"/>
        <end position="640"/>
    </location>
</feature>
<dbReference type="Gene3D" id="1.10.150.50">
    <property type="entry name" value="Transcription Factor, Ets-1"/>
    <property type="match status" value="1"/>
</dbReference>
<dbReference type="EMBL" id="BFAA01016159">
    <property type="protein sequence ID" value="GCB74888.1"/>
    <property type="molecule type" value="Genomic_DNA"/>
</dbReference>
<feature type="region of interest" description="Disordered" evidence="1">
    <location>
        <begin position="398"/>
        <end position="593"/>
    </location>
</feature>
<dbReference type="SUPFAM" id="SSF47769">
    <property type="entry name" value="SAM/Pointed domain"/>
    <property type="match status" value="1"/>
</dbReference>
<dbReference type="PANTHER" id="PTHR24135">
    <property type="entry name" value="SH3 AND MULTIPLE ANKYRIN REPEAT DOMAINS PROTEIN"/>
    <property type="match status" value="1"/>
</dbReference>
<feature type="compositionally biased region" description="Basic and acidic residues" evidence="1">
    <location>
        <begin position="398"/>
        <end position="407"/>
    </location>
</feature>
<accession>A0A401PP56</accession>
<feature type="compositionally biased region" description="Polar residues" evidence="1">
    <location>
        <begin position="533"/>
        <end position="544"/>
    </location>
</feature>
<evidence type="ECO:0000259" key="2">
    <source>
        <dbReference type="PROSITE" id="PS50105"/>
    </source>
</evidence>
<feature type="compositionally biased region" description="Low complexity" evidence="1">
    <location>
        <begin position="143"/>
        <end position="153"/>
    </location>
</feature>
<feature type="compositionally biased region" description="Low complexity" evidence="1">
    <location>
        <begin position="76"/>
        <end position="87"/>
    </location>
</feature>
<dbReference type="PROSITE" id="PS50105">
    <property type="entry name" value="SAM_DOMAIN"/>
    <property type="match status" value="1"/>
</dbReference>
<keyword evidence="4" id="KW-1185">Reference proteome</keyword>
<evidence type="ECO:0000313" key="3">
    <source>
        <dbReference type="EMBL" id="GCB74888.1"/>
    </source>
</evidence>
<dbReference type="OrthoDB" id="445896at2759"/>
<feature type="compositionally biased region" description="Basic and acidic residues" evidence="1">
    <location>
        <begin position="101"/>
        <end position="140"/>
    </location>
</feature>
<dbReference type="SMART" id="SM00454">
    <property type="entry name" value="SAM"/>
    <property type="match status" value="1"/>
</dbReference>
<dbReference type="OMA" id="QQDKTCS"/>
<dbReference type="Proteomes" id="UP000288216">
    <property type="component" value="Unassembled WGS sequence"/>
</dbReference>
<proteinExistence type="predicted"/>
<dbReference type="GO" id="GO:0030160">
    <property type="term" value="F:synaptic receptor adaptor activity"/>
    <property type="evidence" value="ECO:0007669"/>
    <property type="project" value="TreeGrafter"/>
</dbReference>
<feature type="region of interest" description="Disordered" evidence="1">
    <location>
        <begin position="41"/>
        <end position="174"/>
    </location>
</feature>
<evidence type="ECO:0000256" key="1">
    <source>
        <dbReference type="SAM" id="MobiDB-lite"/>
    </source>
</evidence>
<sequence length="715" mass="76299">MGASVRGEVTVPDCSLLSLGVPEEEKQFLVPPSFKFARSLSVPSADDIPPPPTTAPPDPPFSLPQPRSGPPPPPLATAAPSSARSTFNPGGTGDAKIYASLRHDLPEPPVKGDAKEPRQKREKIVVYRQDSDQLADERARLTAGGSSSSSAASQPNARGRRGPAAENRYGNPTARVVNTAMYVPAKPVRRKGLLVKQSKVEDELQQQQQQQQDKTCSIPIPTIIIKAPSTSSSGRSSQGSSMEAEAVTEPLQARESLDFTSQFGAAIVGAARRDRERYMEARRKSAIFLSTDVAEEEPESPSRLTHSKSIDEGMFNNAETFMNIMVSAGRGAPLSYAGDRGYVYETKHGKQPGPASSAFNSLSSTFGQRGGIAGTFIHPLTGKVLDPESPLALALAARERSLKEQPRSDASGAGKGPAEATSGTTGPKPRGAAGAGALTGQRKEAGDARASGRPPLRPQKTEELNAQSQEATRNWPPGAEGEGQAELRMSGTSWNRSSDTTGPPTASKPVIPRHRIADDSVLGASVQKPPPGSTFQNWPKTPQHSPKPPKTVEFDIKPAMRRAPSPSTPHAAEHRANQGTPRPSSLPILPSAGTAHSALPAGYDVHSAPTSAGNSYASFPAAGRAHSPTTSFQSPPPMPPDKPFAAKPLAFWTKFDVADWLEYLHLGEHKEHFLENEIDGSHLPSLQKEDYVDLGVTRVGHRMNIERALKRLLER</sequence>
<organism evidence="3 4">
    <name type="scientific">Scyliorhinus torazame</name>
    <name type="common">Cloudy catshark</name>
    <name type="synonym">Catulus torazame</name>
    <dbReference type="NCBI Taxonomy" id="75743"/>
    <lineage>
        <taxon>Eukaryota</taxon>
        <taxon>Metazoa</taxon>
        <taxon>Chordata</taxon>
        <taxon>Craniata</taxon>
        <taxon>Vertebrata</taxon>
        <taxon>Chondrichthyes</taxon>
        <taxon>Elasmobranchii</taxon>
        <taxon>Galeomorphii</taxon>
        <taxon>Galeoidea</taxon>
        <taxon>Carcharhiniformes</taxon>
        <taxon>Scyliorhinidae</taxon>
        <taxon>Scyliorhinus</taxon>
    </lineage>
</organism>
<gene>
    <name evidence="3" type="ORF">scyTo_0020283</name>
</gene>
<dbReference type="CDD" id="cd09506">
    <property type="entry name" value="SAM_Shank1_2_3"/>
    <property type="match status" value="1"/>
</dbReference>
<comment type="caution">
    <text evidence="3">The sequence shown here is derived from an EMBL/GenBank/DDBJ whole genome shotgun (WGS) entry which is preliminary data.</text>
</comment>
<feature type="compositionally biased region" description="Polar residues" evidence="1">
    <location>
        <begin position="490"/>
        <end position="504"/>
    </location>
</feature>
<dbReference type="AlphaFoldDB" id="A0A401PP56"/>
<dbReference type="STRING" id="75743.A0A401PP56"/>
<feature type="compositionally biased region" description="Pro residues" evidence="1">
    <location>
        <begin position="48"/>
        <end position="75"/>
    </location>
</feature>
<reference evidence="3 4" key="1">
    <citation type="journal article" date="2018" name="Nat. Ecol. Evol.">
        <title>Shark genomes provide insights into elasmobranch evolution and the origin of vertebrates.</title>
        <authorList>
            <person name="Hara Y"/>
            <person name="Yamaguchi K"/>
            <person name="Onimaru K"/>
            <person name="Kadota M"/>
            <person name="Koyanagi M"/>
            <person name="Keeley SD"/>
            <person name="Tatsumi K"/>
            <person name="Tanaka K"/>
            <person name="Motone F"/>
            <person name="Kageyama Y"/>
            <person name="Nozu R"/>
            <person name="Adachi N"/>
            <person name="Nishimura O"/>
            <person name="Nakagawa R"/>
            <person name="Tanegashima C"/>
            <person name="Kiyatake I"/>
            <person name="Matsumoto R"/>
            <person name="Murakumo K"/>
            <person name="Nishida K"/>
            <person name="Terakita A"/>
            <person name="Kuratani S"/>
            <person name="Sato K"/>
            <person name="Hyodo S Kuraku.S."/>
        </authorList>
    </citation>
    <scope>NUCLEOTIDE SEQUENCE [LARGE SCALE GENOMIC DNA]</scope>
</reference>
<dbReference type="GO" id="GO:0045211">
    <property type="term" value="C:postsynaptic membrane"/>
    <property type="evidence" value="ECO:0007669"/>
    <property type="project" value="TreeGrafter"/>
</dbReference>
<feature type="region of interest" description="Disordered" evidence="1">
    <location>
        <begin position="227"/>
        <end position="247"/>
    </location>
</feature>
<evidence type="ECO:0000313" key="4">
    <source>
        <dbReference type="Proteomes" id="UP000288216"/>
    </source>
</evidence>
<name>A0A401PP56_SCYTO</name>
<dbReference type="GO" id="GO:0035255">
    <property type="term" value="F:ionotropic glutamate receptor binding"/>
    <property type="evidence" value="ECO:0007669"/>
    <property type="project" value="TreeGrafter"/>
</dbReference>
<dbReference type="GO" id="GO:0043197">
    <property type="term" value="C:dendritic spine"/>
    <property type="evidence" value="ECO:0007669"/>
    <property type="project" value="TreeGrafter"/>
</dbReference>
<dbReference type="InterPro" id="IPR051569">
    <property type="entry name" value="SHANK"/>
</dbReference>
<dbReference type="Pfam" id="PF00536">
    <property type="entry name" value="SAM_1"/>
    <property type="match status" value="1"/>
</dbReference>
<protein>
    <recommendedName>
        <fullName evidence="2">SAM domain-containing protein</fullName>
    </recommendedName>
</protein>
<feature type="compositionally biased region" description="Low complexity" evidence="1">
    <location>
        <begin position="229"/>
        <end position="241"/>
    </location>
</feature>
<dbReference type="FunFam" id="1.10.150.50:FF:000006">
    <property type="entry name" value="SH3 and multiple ankyrin repeat domains protein 2"/>
    <property type="match status" value="1"/>
</dbReference>
<dbReference type="InterPro" id="IPR001660">
    <property type="entry name" value="SAM"/>
</dbReference>